<feature type="compositionally biased region" description="Basic residues" evidence="9">
    <location>
        <begin position="483"/>
        <end position="501"/>
    </location>
</feature>
<keyword evidence="6" id="KW-0067">ATP-binding</keyword>
<dbReference type="SUPFAM" id="SSF52540">
    <property type="entry name" value="P-loop containing nucleoside triphosphate hydrolases"/>
    <property type="match status" value="1"/>
</dbReference>
<evidence type="ECO:0000256" key="9">
    <source>
        <dbReference type="SAM" id="MobiDB-lite"/>
    </source>
</evidence>
<name>A0ABR7SVK2_9ACTN</name>
<feature type="compositionally biased region" description="Basic and acidic residues" evidence="9">
    <location>
        <begin position="1"/>
        <end position="11"/>
    </location>
</feature>
<evidence type="ECO:0000313" key="12">
    <source>
        <dbReference type="EMBL" id="MBC9719525.1"/>
    </source>
</evidence>
<keyword evidence="10" id="KW-1133">Transmembrane helix</keyword>
<dbReference type="CDD" id="cd05387">
    <property type="entry name" value="BY-kinase"/>
    <property type="match status" value="1"/>
</dbReference>
<evidence type="ECO:0000256" key="10">
    <source>
        <dbReference type="SAM" id="Phobius"/>
    </source>
</evidence>
<evidence type="ECO:0000259" key="11">
    <source>
        <dbReference type="Pfam" id="PF13614"/>
    </source>
</evidence>
<dbReference type="InterPro" id="IPR050445">
    <property type="entry name" value="Bact_polysacc_biosynth/exp"/>
</dbReference>
<evidence type="ECO:0000256" key="6">
    <source>
        <dbReference type="ARBA" id="ARBA00022840"/>
    </source>
</evidence>
<keyword evidence="3 12" id="KW-0808">Transferase</keyword>
<evidence type="ECO:0000256" key="2">
    <source>
        <dbReference type="ARBA" id="ARBA00011903"/>
    </source>
</evidence>
<evidence type="ECO:0000256" key="5">
    <source>
        <dbReference type="ARBA" id="ARBA00022777"/>
    </source>
</evidence>
<dbReference type="Pfam" id="PF13614">
    <property type="entry name" value="AAA_31"/>
    <property type="match status" value="1"/>
</dbReference>
<feature type="domain" description="AAA" evidence="11">
    <location>
        <begin position="294"/>
        <end position="407"/>
    </location>
</feature>
<keyword evidence="10" id="KW-0472">Membrane</keyword>
<keyword evidence="7" id="KW-0829">Tyrosine-protein kinase</keyword>
<organism evidence="12 13">
    <name type="scientific">Streptomyces polyasparticus</name>
    <dbReference type="NCBI Taxonomy" id="2767826"/>
    <lineage>
        <taxon>Bacteria</taxon>
        <taxon>Bacillati</taxon>
        <taxon>Actinomycetota</taxon>
        <taxon>Actinomycetes</taxon>
        <taxon>Kitasatosporales</taxon>
        <taxon>Streptomycetaceae</taxon>
        <taxon>Streptomyces</taxon>
    </lineage>
</organism>
<evidence type="ECO:0000256" key="8">
    <source>
        <dbReference type="ARBA" id="ARBA00051245"/>
    </source>
</evidence>
<evidence type="ECO:0000256" key="4">
    <source>
        <dbReference type="ARBA" id="ARBA00022741"/>
    </source>
</evidence>
<evidence type="ECO:0000256" key="1">
    <source>
        <dbReference type="ARBA" id="ARBA00007316"/>
    </source>
</evidence>
<proteinExistence type="inferred from homology"/>
<keyword evidence="10" id="KW-0812">Transmembrane</keyword>
<keyword evidence="13" id="KW-1185">Reference proteome</keyword>
<dbReference type="EC" id="2.7.10.2" evidence="2"/>
<evidence type="ECO:0000256" key="3">
    <source>
        <dbReference type="ARBA" id="ARBA00022679"/>
    </source>
</evidence>
<comment type="similarity">
    <text evidence="1">Belongs to the CpsD/CapB family.</text>
</comment>
<evidence type="ECO:0000256" key="7">
    <source>
        <dbReference type="ARBA" id="ARBA00023137"/>
    </source>
</evidence>
<accession>A0ABR7SVK2</accession>
<comment type="caution">
    <text evidence="12">The sequence shown here is derived from an EMBL/GenBank/DDBJ whole genome shotgun (WGS) entry which is preliminary data.</text>
</comment>
<sequence length="501" mass="52831">MSLYPERERSPLDAPAGASSGAPATLWSYLRLARRRWLFLSIGSVVGASLAFGWSIRQEPVYQAQAEVFVSVVGEGSAGDLAQGSTFTERRVTSYGDLVSTSRVLESVAKDLDISLAEVRAAVTATTPQGSVLVVIAAKHHGAGRAAAIANATADSLVKTVNAIERPDGKGKSQLRLTVVQKAEQPQAPVSPKPVRDAALGFGFGLVVGLLAAVARERLNTRVRGEEDIAHITTLPILGRTQQAKSDSGEVLLSLEGESFSARAESYRQLRTNLLFTSPDERVRSLTVTSSIPGEGKSTTAINLAMVCAQGGSRVLLVDADLRRPRVAHYLGLEDAVGLTTVLAGRVEVADAIQPWGADGHLSIMASGLIPPNPSELLASESMRCLIAVLEREFDLVIFDAPPLVPVTDPAVLGSETSAVCLVVGLDESPRYSQLRGALAALQSVGARTVGLTVNGGKKGLDAQAYYDYSSRSERRSAGAKPSRLKRGGHRGRGKAARQGA</sequence>
<feature type="transmembrane region" description="Helical" evidence="10">
    <location>
        <begin position="37"/>
        <end position="56"/>
    </location>
</feature>
<dbReference type="RefSeq" id="WP_187819929.1">
    <property type="nucleotide sequence ID" value="NZ_JACTVJ010000046.1"/>
</dbReference>
<dbReference type="GO" id="GO:0004715">
    <property type="term" value="F:non-membrane spanning protein tyrosine kinase activity"/>
    <property type="evidence" value="ECO:0007669"/>
    <property type="project" value="UniProtKB-EC"/>
</dbReference>
<dbReference type="EMBL" id="JACTVJ010000046">
    <property type="protein sequence ID" value="MBC9719525.1"/>
    <property type="molecule type" value="Genomic_DNA"/>
</dbReference>
<dbReference type="InterPro" id="IPR005702">
    <property type="entry name" value="Wzc-like_C"/>
</dbReference>
<dbReference type="InterPro" id="IPR027417">
    <property type="entry name" value="P-loop_NTPase"/>
</dbReference>
<keyword evidence="5" id="KW-0418">Kinase</keyword>
<feature type="region of interest" description="Disordered" evidence="9">
    <location>
        <begin position="1"/>
        <end position="22"/>
    </location>
</feature>
<dbReference type="InterPro" id="IPR025669">
    <property type="entry name" value="AAA_dom"/>
</dbReference>
<evidence type="ECO:0000313" key="13">
    <source>
        <dbReference type="Proteomes" id="UP000642284"/>
    </source>
</evidence>
<dbReference type="NCBIfam" id="TIGR01007">
    <property type="entry name" value="eps_fam"/>
    <property type="match status" value="1"/>
</dbReference>
<dbReference type="PANTHER" id="PTHR32309:SF13">
    <property type="entry name" value="FERRIC ENTEROBACTIN TRANSPORT PROTEIN FEPE"/>
    <property type="match status" value="1"/>
</dbReference>
<comment type="catalytic activity">
    <reaction evidence="8">
        <text>L-tyrosyl-[protein] + ATP = O-phospho-L-tyrosyl-[protein] + ADP + H(+)</text>
        <dbReference type="Rhea" id="RHEA:10596"/>
        <dbReference type="Rhea" id="RHEA-COMP:10136"/>
        <dbReference type="Rhea" id="RHEA-COMP:20101"/>
        <dbReference type="ChEBI" id="CHEBI:15378"/>
        <dbReference type="ChEBI" id="CHEBI:30616"/>
        <dbReference type="ChEBI" id="CHEBI:46858"/>
        <dbReference type="ChEBI" id="CHEBI:61978"/>
        <dbReference type="ChEBI" id="CHEBI:456216"/>
        <dbReference type="EC" id="2.7.10.2"/>
    </reaction>
</comment>
<dbReference type="Proteomes" id="UP000642284">
    <property type="component" value="Unassembled WGS sequence"/>
</dbReference>
<reference evidence="12 13" key="1">
    <citation type="submission" date="2020-08" db="EMBL/GenBank/DDBJ databases">
        <title>Genemic of Streptomyces polyaspartic.</title>
        <authorList>
            <person name="Liu W."/>
        </authorList>
    </citation>
    <scope>NUCLEOTIDE SEQUENCE [LARGE SCALE GENOMIC DNA]</scope>
    <source>
        <strain evidence="12 13">TRM66268-LWL</strain>
    </source>
</reference>
<dbReference type="PANTHER" id="PTHR32309">
    <property type="entry name" value="TYROSINE-PROTEIN KINASE"/>
    <property type="match status" value="1"/>
</dbReference>
<gene>
    <name evidence="12" type="ORF">H9Y04_44205</name>
</gene>
<dbReference type="Gene3D" id="3.40.50.300">
    <property type="entry name" value="P-loop containing nucleotide triphosphate hydrolases"/>
    <property type="match status" value="1"/>
</dbReference>
<protein>
    <recommendedName>
        <fullName evidence="2">non-specific protein-tyrosine kinase</fullName>
        <ecNumber evidence="2">2.7.10.2</ecNumber>
    </recommendedName>
</protein>
<feature type="region of interest" description="Disordered" evidence="9">
    <location>
        <begin position="469"/>
        <end position="501"/>
    </location>
</feature>
<keyword evidence="4" id="KW-0547">Nucleotide-binding</keyword>